<dbReference type="InterPro" id="IPR002123">
    <property type="entry name" value="Plipid/glycerol_acylTrfase"/>
</dbReference>
<dbReference type="AlphaFoldDB" id="A0A4Z0ZMX7"/>
<proteinExistence type="predicted"/>
<keyword evidence="2" id="KW-0808">Transferase</keyword>
<feature type="domain" description="Phospholipid/glycerol acyltransferase" evidence="1">
    <location>
        <begin position="46"/>
        <end position="187"/>
    </location>
</feature>
<gene>
    <name evidence="2" type="ORF">EHQ62_17510</name>
</gene>
<dbReference type="Pfam" id="PF01553">
    <property type="entry name" value="Acyltransferase"/>
    <property type="match status" value="1"/>
</dbReference>
<keyword evidence="2" id="KW-0012">Acyltransferase</keyword>
<dbReference type="SUPFAM" id="SSF69593">
    <property type="entry name" value="Glycerol-3-phosphate (1)-acyltransferase"/>
    <property type="match status" value="1"/>
</dbReference>
<evidence type="ECO:0000313" key="3">
    <source>
        <dbReference type="Proteomes" id="UP000297567"/>
    </source>
</evidence>
<dbReference type="SMART" id="SM00563">
    <property type="entry name" value="PlsC"/>
    <property type="match status" value="1"/>
</dbReference>
<dbReference type="Proteomes" id="UP000297567">
    <property type="component" value="Unassembled WGS sequence"/>
</dbReference>
<dbReference type="GO" id="GO:0016746">
    <property type="term" value="F:acyltransferase activity"/>
    <property type="evidence" value="ECO:0007669"/>
    <property type="project" value="UniProtKB-KW"/>
</dbReference>
<comment type="caution">
    <text evidence="2">The sequence shown here is derived from an EMBL/GenBank/DDBJ whole genome shotgun (WGS) entry which is preliminary data.</text>
</comment>
<dbReference type="OrthoDB" id="335636at2"/>
<dbReference type="EMBL" id="RQGH01000039">
    <property type="protein sequence ID" value="TGL57753.1"/>
    <property type="molecule type" value="Genomic_DNA"/>
</dbReference>
<evidence type="ECO:0000259" key="1">
    <source>
        <dbReference type="SMART" id="SM00563"/>
    </source>
</evidence>
<name>A0A4Z0ZMX7_9LEPT</name>
<organism evidence="2 3">
    <name type="scientific">Leptospira jelokensis</name>
    <dbReference type="NCBI Taxonomy" id="2484931"/>
    <lineage>
        <taxon>Bacteria</taxon>
        <taxon>Pseudomonadati</taxon>
        <taxon>Spirochaetota</taxon>
        <taxon>Spirochaetia</taxon>
        <taxon>Leptospirales</taxon>
        <taxon>Leptospiraceae</taxon>
        <taxon>Leptospira</taxon>
    </lineage>
</organism>
<evidence type="ECO:0000313" key="2">
    <source>
        <dbReference type="EMBL" id="TGL57753.1"/>
    </source>
</evidence>
<sequence length="257" mass="29560">MFYYVGRSIGFVLMWIVVKPMRLKYGNKKVEIQNDYILRQLNGKSMILISNHIKPRNKFLKIITMPYDAFVIRGVLKRYGIYTTALTSYDSGMGNKGRKSKWLRRKEQLVKGIVKSIDLIPLNRNESDPVTIKDFQRRIKKGNLGIGIFPEGSWYRGFRKSRKLYPGMVVLSKRYNLPIVPMYLDAYNLNKPIRLTLGNPVWQVNDTTEVMGEIKAEFIRLNQLSKNKAVLVNDSQVGSEISLEDDNDGMEVSTIAG</sequence>
<reference evidence="2" key="1">
    <citation type="journal article" date="2019" name="PLoS Negl. Trop. Dis.">
        <title>Revisiting the worldwide diversity of Leptospira species in the environment.</title>
        <authorList>
            <person name="Vincent A.T."/>
            <person name="Schiettekatte O."/>
            <person name="Bourhy P."/>
            <person name="Veyrier F.J."/>
            <person name="Picardeau M."/>
        </authorList>
    </citation>
    <scope>NUCLEOTIDE SEQUENCE [LARGE SCALE GENOMIC DNA]</scope>
    <source>
        <strain evidence="2">201702451</strain>
    </source>
</reference>
<protein>
    <submittedName>
        <fullName evidence="2">1-acyl-sn-glycerol-3-phosphate acyltransferase</fullName>
    </submittedName>
</protein>
<keyword evidence="3" id="KW-1185">Reference proteome</keyword>
<dbReference type="RefSeq" id="WP_135645234.1">
    <property type="nucleotide sequence ID" value="NZ_RQGH01000039.1"/>
</dbReference>
<accession>A0A4Z0ZMX7</accession>